<evidence type="ECO:0000256" key="1">
    <source>
        <dbReference type="SAM" id="MobiDB-lite"/>
    </source>
</evidence>
<protein>
    <submittedName>
        <fullName evidence="2">Uncharacterized protein</fullName>
    </submittedName>
</protein>
<gene>
    <name evidence="2" type="ORF">AAF712_014564</name>
</gene>
<feature type="compositionally biased region" description="Basic residues" evidence="1">
    <location>
        <begin position="258"/>
        <end position="277"/>
    </location>
</feature>
<feature type="region of interest" description="Disordered" evidence="1">
    <location>
        <begin position="1174"/>
        <end position="1209"/>
    </location>
</feature>
<evidence type="ECO:0000313" key="3">
    <source>
        <dbReference type="Proteomes" id="UP001437256"/>
    </source>
</evidence>
<feature type="compositionally biased region" description="Pro residues" evidence="1">
    <location>
        <begin position="1188"/>
        <end position="1198"/>
    </location>
</feature>
<feature type="compositionally biased region" description="Acidic residues" evidence="1">
    <location>
        <begin position="528"/>
        <end position="537"/>
    </location>
</feature>
<feature type="region of interest" description="Disordered" evidence="1">
    <location>
        <begin position="521"/>
        <end position="554"/>
    </location>
</feature>
<feature type="compositionally biased region" description="Polar residues" evidence="1">
    <location>
        <begin position="486"/>
        <end position="495"/>
    </location>
</feature>
<proteinExistence type="predicted"/>
<feature type="compositionally biased region" description="Low complexity" evidence="1">
    <location>
        <begin position="215"/>
        <end position="225"/>
    </location>
</feature>
<feature type="region of interest" description="Disordered" evidence="1">
    <location>
        <begin position="591"/>
        <end position="611"/>
    </location>
</feature>
<feature type="region of interest" description="Disordered" evidence="1">
    <location>
        <begin position="211"/>
        <end position="288"/>
    </location>
</feature>
<evidence type="ECO:0000313" key="2">
    <source>
        <dbReference type="EMBL" id="KAL0058736.1"/>
    </source>
</evidence>
<feature type="region of interest" description="Disordered" evidence="1">
    <location>
        <begin position="1008"/>
        <end position="1052"/>
    </location>
</feature>
<sequence>MLAQDGSNWKEFIHALEAYFRTQGNAKVLTELKPDSPAADTTEAVKSEYRTWQDQNKKCFGALQMRTYPIHDAILDLDSVIDCISNIKANYGSENTAELLNMYTNLHSVVFPSNQSPVAGINYMATQRHKLKAQDVEIPEALFVLMIIAKLPKSWANLKEYVIRLKKEDLKLSEIISIITNTWNARTGGHSGPEVYTAAYNAKISGVPKFKSAPNWSGQSGSSGNKSGGKPNGGNRSNQNNYQNQNQNNNNQNQQGSSKKKNNKKGKGKGKGKKQNKPKQGGQKSHVAALDAQQCSVLEAEFSQPQSVHMSIHEQASETVTYRVPVDEHLSIEYPDNQVPRQLLDLQHEAEVEEPQTLAEAFEQYPQLNFRQAMRMSTRNQRVQRREQARRDRIAYNQNFSAGMVSITAQNVEEHIRHNEQVLDQARMEQADDSYSDLDYLEGSDLERFEAAGRAAEAAGSDDEDELYPLTLPNSRQEEYHPDVSELSSPDNGVPSSGELPHLVRSSQAQVFGSQIQELPVQQMASDSEAEVASEDSFEARPSNSTEASVPWKYSPPIRTSAGALLSEGYSGLSVLEVSQSDLARLFNQPTDQGVKEPQEHGSVYDPDAPVSRPNSLLCHTPDQYWPHETYDPEFGEHWANQRPPSPPFAPPYASVNDVRYAHTFDPNDYVFVKYDKKELFRFLNEYKEWHVSTDRMYEIAVRPYDYPTEFANENLHHPAMLTRKSGMYLPSGYEEDHMDHIIEKVWRRFGHYRHKNIYILVRTKLAMFCYPIDRSTCYNMTPRQAVWQVEDNTQIKAVYAFTPSGYWKWDVDHISQVIININKVVWKDWILFRKSEDKNVYHVFKVDKEDEFHGMPTQALNPIFWELMVLLGIEGKWLHGLGTSIQRSRGMRMINLRGDRFEPENKDKFTRFVPKIKFSELRNPYTYLYQWINEIPFTQVFEQKLSTGMTLEYELEQFMRLFARLTEDLVQDPVPIPPPTQYFSMQPASTLARLPSVDFTFRSPVQRSSSDQALSRASDQPQQIASTSEIVDNRSPIGMVSELPDYPGEGPTSPAYEVDPWVTAANEPRITEAIERAQETADNRLTDLLTISVLERRIEEVQLSTAVTNSPDAVHDVDLIRRRIQVIQRIQRESESAFQLAEYQLVRGRRINDMLDLIIRRYRNLIADTMESTGQNTPVEEHRMTTPEPPSPPPPAPATWQEMNNIDEHWHENFDTEQSHFEGR</sequence>
<feature type="region of interest" description="Disordered" evidence="1">
    <location>
        <begin position="477"/>
        <end position="500"/>
    </location>
</feature>
<keyword evidence="3" id="KW-1185">Reference proteome</keyword>
<reference evidence="2 3" key="1">
    <citation type="submission" date="2024-05" db="EMBL/GenBank/DDBJ databases">
        <title>A draft genome resource for the thread blight pathogen Marasmius tenuissimus strain MS-2.</title>
        <authorList>
            <person name="Yulfo-Soto G.E."/>
            <person name="Baruah I.K."/>
            <person name="Amoako-Attah I."/>
            <person name="Bukari Y."/>
            <person name="Meinhardt L.W."/>
            <person name="Bailey B.A."/>
            <person name="Cohen S.P."/>
        </authorList>
    </citation>
    <scope>NUCLEOTIDE SEQUENCE [LARGE SCALE GENOMIC DNA]</scope>
    <source>
        <strain evidence="2 3">MS-2</strain>
    </source>
</reference>
<organism evidence="2 3">
    <name type="scientific">Marasmius tenuissimus</name>
    <dbReference type="NCBI Taxonomy" id="585030"/>
    <lineage>
        <taxon>Eukaryota</taxon>
        <taxon>Fungi</taxon>
        <taxon>Dikarya</taxon>
        <taxon>Basidiomycota</taxon>
        <taxon>Agaricomycotina</taxon>
        <taxon>Agaricomycetes</taxon>
        <taxon>Agaricomycetidae</taxon>
        <taxon>Agaricales</taxon>
        <taxon>Marasmiineae</taxon>
        <taxon>Marasmiaceae</taxon>
        <taxon>Marasmius</taxon>
    </lineage>
</organism>
<dbReference type="Pfam" id="PF14223">
    <property type="entry name" value="Retrotran_gag_2"/>
    <property type="match status" value="1"/>
</dbReference>
<dbReference type="Proteomes" id="UP001437256">
    <property type="component" value="Unassembled WGS sequence"/>
</dbReference>
<feature type="compositionally biased region" description="Low complexity" evidence="1">
    <location>
        <begin position="233"/>
        <end position="257"/>
    </location>
</feature>
<name>A0ABR2ZB01_9AGAR</name>
<accession>A0ABR2ZB01</accession>
<feature type="compositionally biased region" description="Polar residues" evidence="1">
    <location>
        <begin position="1008"/>
        <end position="1031"/>
    </location>
</feature>
<dbReference type="EMBL" id="JBBXMP010000279">
    <property type="protein sequence ID" value="KAL0058736.1"/>
    <property type="molecule type" value="Genomic_DNA"/>
</dbReference>
<comment type="caution">
    <text evidence="2">The sequence shown here is derived from an EMBL/GenBank/DDBJ whole genome shotgun (WGS) entry which is preliminary data.</text>
</comment>